<evidence type="ECO:0000313" key="2">
    <source>
        <dbReference type="EMBL" id="RPA73564.1"/>
    </source>
</evidence>
<reference evidence="2 3" key="1">
    <citation type="journal article" date="2018" name="Nat. Ecol. Evol.">
        <title>Pezizomycetes genomes reveal the molecular basis of ectomycorrhizal truffle lifestyle.</title>
        <authorList>
            <person name="Murat C."/>
            <person name="Payen T."/>
            <person name="Noel B."/>
            <person name="Kuo A."/>
            <person name="Morin E."/>
            <person name="Chen J."/>
            <person name="Kohler A."/>
            <person name="Krizsan K."/>
            <person name="Balestrini R."/>
            <person name="Da Silva C."/>
            <person name="Montanini B."/>
            <person name="Hainaut M."/>
            <person name="Levati E."/>
            <person name="Barry K.W."/>
            <person name="Belfiori B."/>
            <person name="Cichocki N."/>
            <person name="Clum A."/>
            <person name="Dockter R.B."/>
            <person name="Fauchery L."/>
            <person name="Guy J."/>
            <person name="Iotti M."/>
            <person name="Le Tacon F."/>
            <person name="Lindquist E.A."/>
            <person name="Lipzen A."/>
            <person name="Malagnac F."/>
            <person name="Mello A."/>
            <person name="Molinier V."/>
            <person name="Miyauchi S."/>
            <person name="Poulain J."/>
            <person name="Riccioni C."/>
            <person name="Rubini A."/>
            <person name="Sitrit Y."/>
            <person name="Splivallo R."/>
            <person name="Traeger S."/>
            <person name="Wang M."/>
            <person name="Zifcakova L."/>
            <person name="Wipf D."/>
            <person name="Zambonelli A."/>
            <person name="Paolocci F."/>
            <person name="Nowrousian M."/>
            <person name="Ottonello S."/>
            <person name="Baldrian P."/>
            <person name="Spatafora J.W."/>
            <person name="Henrissat B."/>
            <person name="Nagy L.G."/>
            <person name="Aury J.M."/>
            <person name="Wincker P."/>
            <person name="Grigoriev I.V."/>
            <person name="Bonfante P."/>
            <person name="Martin F.M."/>
        </authorList>
    </citation>
    <scope>NUCLEOTIDE SEQUENCE [LARGE SCALE GENOMIC DNA]</scope>
    <source>
        <strain evidence="2 3">RN42</strain>
    </source>
</reference>
<feature type="compositionally biased region" description="Pro residues" evidence="1">
    <location>
        <begin position="300"/>
        <end position="314"/>
    </location>
</feature>
<feature type="region of interest" description="Disordered" evidence="1">
    <location>
        <begin position="17"/>
        <end position="319"/>
    </location>
</feature>
<keyword evidence="3" id="KW-1185">Reference proteome</keyword>
<name>A0A3N4HV83_ASCIM</name>
<proteinExistence type="predicted"/>
<organism evidence="2 3">
    <name type="scientific">Ascobolus immersus RN42</name>
    <dbReference type="NCBI Taxonomy" id="1160509"/>
    <lineage>
        <taxon>Eukaryota</taxon>
        <taxon>Fungi</taxon>
        <taxon>Dikarya</taxon>
        <taxon>Ascomycota</taxon>
        <taxon>Pezizomycotina</taxon>
        <taxon>Pezizomycetes</taxon>
        <taxon>Pezizales</taxon>
        <taxon>Ascobolaceae</taxon>
        <taxon>Ascobolus</taxon>
    </lineage>
</organism>
<feature type="region of interest" description="Disordered" evidence="1">
    <location>
        <begin position="368"/>
        <end position="408"/>
    </location>
</feature>
<gene>
    <name evidence="2" type="ORF">BJ508DRAFT_48517</name>
</gene>
<feature type="compositionally biased region" description="Polar residues" evidence="1">
    <location>
        <begin position="87"/>
        <end position="116"/>
    </location>
</feature>
<feature type="compositionally biased region" description="Polar residues" evidence="1">
    <location>
        <begin position="136"/>
        <end position="155"/>
    </location>
</feature>
<evidence type="ECO:0000256" key="1">
    <source>
        <dbReference type="SAM" id="MobiDB-lite"/>
    </source>
</evidence>
<feature type="compositionally biased region" description="Basic and acidic residues" evidence="1">
    <location>
        <begin position="393"/>
        <end position="408"/>
    </location>
</feature>
<sequence>MATTTKTAAKLDLSILSSSSEDETIVAATSRSGIERRTRHKRNTSSISLKDIQESGSLPSSRRRISPSLASASASQPTSASSRKSSGDNTVDLSNSRPNSTSTGPTRTSLELSPQKITRLRQDENRRRSSYGELSGANSSKPSISILTDSLSKTPKSPILLGSNIAPHSPSKFTSRSYGTNRGFESRRIRRNSRPSDIKPQGPASLKSQHRRSDTDHSPGFLSSGRYRRDASAAYSDYSNGEDELTPRPRKFNSHGKGILSASPDQLFPTFAPFHNYPTPSASSDEGSSYISPKNHSTNTPPPITHQPATPPPEASLRKQSVPSNIDVFAFMEVQSPMPVPTPLSAPMTEKPVLKKLDLVDVDLGFKEAPKDTKPESGSMSPVGSEGTLVDSPGRELPGKELPTRGLRGKDLSMKFVQSCKFITKPSVFSSDLLQSQVVSQVSQP</sequence>
<feature type="compositionally biased region" description="Low complexity" evidence="1">
    <location>
        <begin position="55"/>
        <end position="84"/>
    </location>
</feature>
<dbReference type="EMBL" id="ML119816">
    <property type="protein sequence ID" value="RPA73564.1"/>
    <property type="molecule type" value="Genomic_DNA"/>
</dbReference>
<feature type="compositionally biased region" description="Polar residues" evidence="1">
    <location>
        <begin position="171"/>
        <end position="180"/>
    </location>
</feature>
<dbReference type="AlphaFoldDB" id="A0A3N4HV83"/>
<dbReference type="Proteomes" id="UP000275078">
    <property type="component" value="Unassembled WGS sequence"/>
</dbReference>
<evidence type="ECO:0000313" key="3">
    <source>
        <dbReference type="Proteomes" id="UP000275078"/>
    </source>
</evidence>
<protein>
    <submittedName>
        <fullName evidence="2">Uncharacterized protein</fullName>
    </submittedName>
</protein>
<feature type="compositionally biased region" description="Polar residues" evidence="1">
    <location>
        <begin position="278"/>
        <end position="299"/>
    </location>
</feature>
<accession>A0A3N4HV83</accession>